<name>A0A378TU01_MORLA</name>
<proteinExistence type="predicted"/>
<dbReference type="SUPFAM" id="SSF140731">
    <property type="entry name" value="PA2201 C-terminal domain-like"/>
    <property type="match status" value="1"/>
</dbReference>
<evidence type="ECO:0000259" key="1">
    <source>
        <dbReference type="Pfam" id="PF08929"/>
    </source>
</evidence>
<accession>A0A378TU01</accession>
<reference evidence="2 3" key="1">
    <citation type="submission" date="2018-06" db="EMBL/GenBank/DDBJ databases">
        <authorList>
            <consortium name="Pathogen Informatics"/>
            <person name="Doyle S."/>
        </authorList>
    </citation>
    <scope>NUCLEOTIDE SEQUENCE [LARGE SCALE GENOMIC DNA]</scope>
    <source>
        <strain evidence="2 3">NCTC10359</strain>
    </source>
</reference>
<dbReference type="EMBL" id="UGQU01000002">
    <property type="protein sequence ID" value="STZ63362.1"/>
    <property type="molecule type" value="Genomic_DNA"/>
</dbReference>
<dbReference type="InterPro" id="IPR028983">
    <property type="entry name" value="PA2201-like_C"/>
</dbReference>
<dbReference type="Pfam" id="PF08929">
    <property type="entry name" value="PoNi_C"/>
    <property type="match status" value="1"/>
</dbReference>
<dbReference type="RefSeq" id="WP_181814405.1">
    <property type="nucleotide sequence ID" value="NZ_UGQU01000002.1"/>
</dbReference>
<evidence type="ECO:0000313" key="2">
    <source>
        <dbReference type="EMBL" id="STZ63362.1"/>
    </source>
</evidence>
<protein>
    <submittedName>
        <fullName evidence="2">Domain of uncharacterized function (DUF1911)</fullName>
    </submittedName>
</protein>
<dbReference type="Proteomes" id="UP000254437">
    <property type="component" value="Unassembled WGS sequence"/>
</dbReference>
<dbReference type="InterPro" id="IPR015025">
    <property type="entry name" value="PoNi_C"/>
</dbReference>
<organism evidence="2 3">
    <name type="scientific">Moraxella lacunata</name>
    <dbReference type="NCBI Taxonomy" id="477"/>
    <lineage>
        <taxon>Bacteria</taxon>
        <taxon>Pseudomonadati</taxon>
        <taxon>Pseudomonadota</taxon>
        <taxon>Gammaproteobacteria</taxon>
        <taxon>Moraxellales</taxon>
        <taxon>Moraxellaceae</taxon>
        <taxon>Moraxella</taxon>
    </lineage>
</organism>
<dbReference type="Gene3D" id="1.10.3920.10">
    <property type="entry name" value="PA2201 C-terminal domain-like"/>
    <property type="match status" value="1"/>
</dbReference>
<dbReference type="AlphaFoldDB" id="A0A378TU01"/>
<evidence type="ECO:0000313" key="3">
    <source>
        <dbReference type="Proteomes" id="UP000254437"/>
    </source>
</evidence>
<feature type="domain" description="PoNi C-terminal" evidence="1">
    <location>
        <begin position="162"/>
        <end position="233"/>
    </location>
</feature>
<sequence>MDEFNFLSVDLQPDWIILFDVYYGQLLLAYTAGDDIKTLIPYLYKCIECKENEAAAIAKHHYDEGSLPSVLGSNSDKVLQFISLAYLLDCRDLLPKIKLLAEGQNQDVFDATDAMTDRLFRISGLVQEVRAGNVDGGLYNNPWYTIICDCLDDLYHNTGNTQKIKDAIIDELRQNLEEWYEYHNDKLWHNSHLRMEDEYGYFGYWEFVPACLVYLFDLDDTPLHKFIHYPKDLVAWARQNSPKPTPTTPPKYDETCIIQEGQPATVSGYYQDRMTKKIIYLNIGDVSPIYPTPSHLSKSQAYVWCKLTEHGISLIPEEILANAKK</sequence>
<gene>
    <name evidence="2" type="ORF">NCTC10359_01787</name>
</gene>